<dbReference type="SUPFAM" id="SSF49785">
    <property type="entry name" value="Galactose-binding domain-like"/>
    <property type="match status" value="2"/>
</dbReference>
<organism evidence="3 4">
    <name type="scientific">Exaiptasia diaphana</name>
    <name type="common">Tropical sea anemone</name>
    <name type="synonym">Aiptasia pulchella</name>
    <dbReference type="NCBI Taxonomy" id="2652724"/>
    <lineage>
        <taxon>Eukaryota</taxon>
        <taxon>Metazoa</taxon>
        <taxon>Cnidaria</taxon>
        <taxon>Anthozoa</taxon>
        <taxon>Hexacorallia</taxon>
        <taxon>Actiniaria</taxon>
        <taxon>Aiptasiidae</taxon>
        <taxon>Exaiptasia</taxon>
    </lineage>
</organism>
<dbReference type="AlphaFoldDB" id="A0A913YT77"/>
<dbReference type="InterPro" id="IPR008979">
    <property type="entry name" value="Galactose-bd-like_sf"/>
</dbReference>
<dbReference type="FunFam" id="2.60.120.260:FF:000016">
    <property type="entry name" value="Contactin-associated protein-like 4 isoform 1"/>
    <property type="match status" value="1"/>
</dbReference>
<dbReference type="InterPro" id="IPR013783">
    <property type="entry name" value="Ig-like_fold"/>
</dbReference>
<reference evidence="3" key="1">
    <citation type="submission" date="2022-11" db="UniProtKB">
        <authorList>
            <consortium name="EnsemblMetazoa"/>
        </authorList>
    </citation>
    <scope>IDENTIFICATION</scope>
</reference>
<dbReference type="OrthoDB" id="5979835at2759"/>
<dbReference type="CDD" id="cd00057">
    <property type="entry name" value="FA58C"/>
    <property type="match status" value="1"/>
</dbReference>
<evidence type="ECO:0000313" key="3">
    <source>
        <dbReference type="EnsemblMetazoa" id="XP_028517306.1"/>
    </source>
</evidence>
<protein>
    <submittedName>
        <fullName evidence="3">Uncharacterized protein</fullName>
    </submittedName>
</protein>
<dbReference type="PROSITE" id="PS50022">
    <property type="entry name" value="FA58C_3"/>
    <property type="match status" value="2"/>
</dbReference>
<evidence type="ECO:0000259" key="1">
    <source>
        <dbReference type="PROSITE" id="PS50022"/>
    </source>
</evidence>
<dbReference type="InterPro" id="IPR036179">
    <property type="entry name" value="Ig-like_dom_sf"/>
</dbReference>
<feature type="domain" description="Ig-like" evidence="2">
    <location>
        <begin position="220"/>
        <end position="289"/>
    </location>
</feature>
<dbReference type="Pfam" id="PF13927">
    <property type="entry name" value="Ig_3"/>
    <property type="match status" value="1"/>
</dbReference>
<evidence type="ECO:0000313" key="4">
    <source>
        <dbReference type="Proteomes" id="UP000887567"/>
    </source>
</evidence>
<proteinExistence type="predicted"/>
<dbReference type="KEGG" id="epa:114575862"/>
<dbReference type="Proteomes" id="UP000887567">
    <property type="component" value="Unplaced"/>
</dbReference>
<dbReference type="Gene3D" id="2.60.120.260">
    <property type="entry name" value="Galactose-binding domain-like"/>
    <property type="match status" value="2"/>
</dbReference>
<dbReference type="PANTHER" id="PTHR24543">
    <property type="entry name" value="MULTICOPPER OXIDASE-RELATED"/>
    <property type="match status" value="1"/>
</dbReference>
<evidence type="ECO:0000259" key="2">
    <source>
        <dbReference type="PROSITE" id="PS50835"/>
    </source>
</evidence>
<dbReference type="GeneID" id="114575862"/>
<dbReference type="SUPFAM" id="SSF48726">
    <property type="entry name" value="Immunoglobulin"/>
    <property type="match status" value="1"/>
</dbReference>
<dbReference type="Pfam" id="PF00754">
    <property type="entry name" value="F5_F8_type_C"/>
    <property type="match status" value="1"/>
</dbReference>
<accession>A0A913YT77</accession>
<feature type="domain" description="F5/8 type C" evidence="1">
    <location>
        <begin position="61"/>
        <end position="212"/>
    </location>
</feature>
<name>A0A913YT77_EXADI</name>
<keyword evidence="4" id="KW-1185">Reference proteome</keyword>
<dbReference type="InterPro" id="IPR000421">
    <property type="entry name" value="FA58C"/>
</dbReference>
<dbReference type="OMA" id="VRICMRV"/>
<dbReference type="InterPro" id="IPR007110">
    <property type="entry name" value="Ig-like_dom"/>
</dbReference>
<dbReference type="PROSITE" id="PS50835">
    <property type="entry name" value="IG_LIKE"/>
    <property type="match status" value="1"/>
</dbReference>
<sequence>MTFQEYKINQARKIFIGNLDRETVVRHILSPVIYARFVRFHPNTWNVRICMRVEVYSYGRDFPADLGIEDKEVQDSQLTASSEFDYQHATYMGRLNYQLGIAISWTAKYMNTNQWFQFDLGHTMLVTGVVTQGRGSGDYIQYVKAYKIRYSLDNTYWVWYKEYSQVKVFPGNSDVTSYVTNMFNRDVKARSIRINPTSWQLYISLRASVIGRRKGKLGSPVFTNQKAPSYITVYKNHDVTLNCETVGDTPITVTWTHKGKVLHTNQTHLTLSNVNTTQEGFYNCNATNR</sequence>
<dbReference type="EnsemblMetazoa" id="XM_028661505.1">
    <property type="protein sequence ID" value="XP_028517306.1"/>
    <property type="gene ID" value="LOC114575862"/>
</dbReference>
<dbReference type="SMART" id="SM00231">
    <property type="entry name" value="FA58C"/>
    <property type="match status" value="1"/>
</dbReference>
<dbReference type="Gene3D" id="2.60.40.10">
    <property type="entry name" value="Immunoglobulins"/>
    <property type="match status" value="1"/>
</dbReference>
<feature type="domain" description="F5/8 type C" evidence="1">
    <location>
        <begin position="1"/>
        <end position="58"/>
    </location>
</feature>
<dbReference type="RefSeq" id="XP_028517306.1">
    <property type="nucleotide sequence ID" value="XM_028661505.1"/>
</dbReference>